<evidence type="ECO:0000259" key="15">
    <source>
        <dbReference type="PROSITE" id="PS50885"/>
    </source>
</evidence>
<dbReference type="Pfam" id="PF02518">
    <property type="entry name" value="HATPase_c"/>
    <property type="match status" value="1"/>
</dbReference>
<dbReference type="RefSeq" id="WP_142044447.1">
    <property type="nucleotide sequence ID" value="NZ_JBHTGS010000002.1"/>
</dbReference>
<dbReference type="CDD" id="cd06225">
    <property type="entry name" value="HAMP"/>
    <property type="match status" value="1"/>
</dbReference>
<dbReference type="EC" id="2.7.13.3" evidence="3"/>
<keyword evidence="11" id="KW-1133">Transmembrane helix</keyword>
<dbReference type="Gene3D" id="1.10.287.130">
    <property type="match status" value="1"/>
</dbReference>
<dbReference type="Gene3D" id="3.30.565.10">
    <property type="entry name" value="Histidine kinase-like ATPase, C-terminal domain"/>
    <property type="match status" value="1"/>
</dbReference>
<keyword evidence="7" id="KW-0812">Transmembrane</keyword>
<dbReference type="GO" id="GO:0005886">
    <property type="term" value="C:plasma membrane"/>
    <property type="evidence" value="ECO:0007669"/>
    <property type="project" value="UniProtKB-SubCell"/>
</dbReference>
<sequence>MRWALAKVAIATTSMVALAFCIPLALVTRQIAEDRAMMEARESAGSMVTVLAATEDPMAVGRAVAADHAGATGRLAVHLPDEPIIGNSHADLDEVRSAATAAQTTTVTTEEGLIYLRAVLLPTDRVAVIEVYLPAPMLTDGVTTSWLTLLGIATTLVGISVVMADRLAAKVVRASRSLAEGATRLGAGDLSVRVHPAGPEELKDAGEAFNAMADRVVSLVDAERELTADLSHRLRTPLTALRLDTEALPDRPDCNRIKASVDALEAEVDAVIAGARRSVVDRPVHPSEVGEVLAERMAMWGVLAADHGRRFEMFGTDEPVWVNVPREEVVSCIDALIGNVFAHTPQDAPFRVGLESATARLIVEDGGPGIADPMTALTRGESGAGSSGLGLDIVARVARTGNGRLRIGRSQLGGARIVWTFGDAHIN</sequence>
<evidence type="ECO:0000256" key="13">
    <source>
        <dbReference type="SAM" id="SignalP"/>
    </source>
</evidence>
<keyword evidence="13" id="KW-0732">Signal</keyword>
<organism evidence="16 17">
    <name type="scientific">Stackebrandtia endophytica</name>
    <dbReference type="NCBI Taxonomy" id="1496996"/>
    <lineage>
        <taxon>Bacteria</taxon>
        <taxon>Bacillati</taxon>
        <taxon>Actinomycetota</taxon>
        <taxon>Actinomycetes</taxon>
        <taxon>Glycomycetales</taxon>
        <taxon>Glycomycetaceae</taxon>
        <taxon>Stackebrandtia</taxon>
    </lineage>
</organism>
<dbReference type="Pfam" id="PF00512">
    <property type="entry name" value="HisKA"/>
    <property type="match status" value="1"/>
</dbReference>
<keyword evidence="11" id="KW-0472">Membrane</keyword>
<dbReference type="InterPro" id="IPR003661">
    <property type="entry name" value="HisK_dim/P_dom"/>
</dbReference>
<accession>A0A543B3C8</accession>
<dbReference type="InterPro" id="IPR003660">
    <property type="entry name" value="HAMP_dom"/>
</dbReference>
<evidence type="ECO:0000256" key="1">
    <source>
        <dbReference type="ARBA" id="ARBA00000085"/>
    </source>
</evidence>
<evidence type="ECO:0000256" key="10">
    <source>
        <dbReference type="ARBA" id="ARBA00022840"/>
    </source>
</evidence>
<evidence type="ECO:0000256" key="4">
    <source>
        <dbReference type="ARBA" id="ARBA00022475"/>
    </source>
</evidence>
<keyword evidence="12" id="KW-0902">Two-component regulatory system</keyword>
<evidence type="ECO:0000256" key="9">
    <source>
        <dbReference type="ARBA" id="ARBA00022777"/>
    </source>
</evidence>
<dbReference type="SUPFAM" id="SSF55874">
    <property type="entry name" value="ATPase domain of HSP90 chaperone/DNA topoisomerase II/histidine kinase"/>
    <property type="match status" value="1"/>
</dbReference>
<dbReference type="InterPro" id="IPR003594">
    <property type="entry name" value="HATPase_dom"/>
</dbReference>
<keyword evidence="10" id="KW-0067">ATP-binding</keyword>
<evidence type="ECO:0000256" key="3">
    <source>
        <dbReference type="ARBA" id="ARBA00012438"/>
    </source>
</evidence>
<dbReference type="AlphaFoldDB" id="A0A543B3C8"/>
<keyword evidence="8" id="KW-0547">Nucleotide-binding</keyword>
<evidence type="ECO:0000313" key="16">
    <source>
        <dbReference type="EMBL" id="TQL79270.1"/>
    </source>
</evidence>
<evidence type="ECO:0000256" key="11">
    <source>
        <dbReference type="ARBA" id="ARBA00022989"/>
    </source>
</evidence>
<dbReference type="GO" id="GO:0005524">
    <property type="term" value="F:ATP binding"/>
    <property type="evidence" value="ECO:0007669"/>
    <property type="project" value="UniProtKB-KW"/>
</dbReference>
<dbReference type="SUPFAM" id="SSF47384">
    <property type="entry name" value="Homodimeric domain of signal transducing histidine kinase"/>
    <property type="match status" value="1"/>
</dbReference>
<gene>
    <name evidence="16" type="ORF">FB566_4871</name>
</gene>
<evidence type="ECO:0000256" key="5">
    <source>
        <dbReference type="ARBA" id="ARBA00022553"/>
    </source>
</evidence>
<keyword evidence="5" id="KW-0597">Phosphoprotein</keyword>
<reference evidence="16 17" key="1">
    <citation type="submission" date="2019-06" db="EMBL/GenBank/DDBJ databases">
        <title>Sequencing the genomes of 1000 actinobacteria strains.</title>
        <authorList>
            <person name="Klenk H.-P."/>
        </authorList>
    </citation>
    <scope>NUCLEOTIDE SEQUENCE [LARGE SCALE GENOMIC DNA]</scope>
    <source>
        <strain evidence="16 17">DSM 45928</strain>
    </source>
</reference>
<dbReference type="InterPro" id="IPR036097">
    <property type="entry name" value="HisK_dim/P_sf"/>
</dbReference>
<comment type="caution">
    <text evidence="16">The sequence shown here is derived from an EMBL/GenBank/DDBJ whole genome shotgun (WGS) entry which is preliminary data.</text>
</comment>
<dbReference type="PROSITE" id="PS50109">
    <property type="entry name" value="HIS_KIN"/>
    <property type="match status" value="1"/>
</dbReference>
<evidence type="ECO:0000256" key="8">
    <source>
        <dbReference type="ARBA" id="ARBA00022741"/>
    </source>
</evidence>
<dbReference type="InterPro" id="IPR050980">
    <property type="entry name" value="2C_sensor_his_kinase"/>
</dbReference>
<dbReference type="SMART" id="SM00388">
    <property type="entry name" value="HisKA"/>
    <property type="match status" value="1"/>
</dbReference>
<dbReference type="SMART" id="SM00304">
    <property type="entry name" value="HAMP"/>
    <property type="match status" value="1"/>
</dbReference>
<keyword evidence="4" id="KW-1003">Cell membrane</keyword>
<evidence type="ECO:0000313" key="17">
    <source>
        <dbReference type="Proteomes" id="UP000317043"/>
    </source>
</evidence>
<feature type="domain" description="Histidine kinase" evidence="14">
    <location>
        <begin position="229"/>
        <end position="425"/>
    </location>
</feature>
<feature type="signal peptide" evidence="13">
    <location>
        <begin position="1"/>
        <end position="19"/>
    </location>
</feature>
<dbReference type="SMART" id="SM00387">
    <property type="entry name" value="HATPase_c"/>
    <property type="match status" value="1"/>
</dbReference>
<feature type="chain" id="PRO_5022147300" description="histidine kinase" evidence="13">
    <location>
        <begin position="20"/>
        <end position="427"/>
    </location>
</feature>
<evidence type="ECO:0000256" key="12">
    <source>
        <dbReference type="ARBA" id="ARBA00023012"/>
    </source>
</evidence>
<dbReference type="Pfam" id="PF00672">
    <property type="entry name" value="HAMP"/>
    <property type="match status" value="1"/>
</dbReference>
<proteinExistence type="predicted"/>
<evidence type="ECO:0000259" key="14">
    <source>
        <dbReference type="PROSITE" id="PS50109"/>
    </source>
</evidence>
<protein>
    <recommendedName>
        <fullName evidence="3">histidine kinase</fullName>
        <ecNumber evidence="3">2.7.13.3</ecNumber>
    </recommendedName>
</protein>
<dbReference type="InterPro" id="IPR005467">
    <property type="entry name" value="His_kinase_dom"/>
</dbReference>
<evidence type="ECO:0000256" key="6">
    <source>
        <dbReference type="ARBA" id="ARBA00022679"/>
    </source>
</evidence>
<evidence type="ECO:0000256" key="7">
    <source>
        <dbReference type="ARBA" id="ARBA00022692"/>
    </source>
</evidence>
<keyword evidence="17" id="KW-1185">Reference proteome</keyword>
<dbReference type="PANTHER" id="PTHR44936:SF9">
    <property type="entry name" value="SENSOR PROTEIN CREC"/>
    <property type="match status" value="1"/>
</dbReference>
<keyword evidence="9 16" id="KW-0418">Kinase</keyword>
<dbReference type="PROSITE" id="PS50885">
    <property type="entry name" value="HAMP"/>
    <property type="match status" value="1"/>
</dbReference>
<evidence type="ECO:0000256" key="2">
    <source>
        <dbReference type="ARBA" id="ARBA00004651"/>
    </source>
</evidence>
<feature type="domain" description="HAMP" evidence="15">
    <location>
        <begin position="169"/>
        <end position="221"/>
    </location>
</feature>
<dbReference type="EMBL" id="VFOW01000001">
    <property type="protein sequence ID" value="TQL79270.1"/>
    <property type="molecule type" value="Genomic_DNA"/>
</dbReference>
<comment type="catalytic activity">
    <reaction evidence="1">
        <text>ATP + protein L-histidine = ADP + protein N-phospho-L-histidine.</text>
        <dbReference type="EC" id="2.7.13.3"/>
    </reaction>
</comment>
<dbReference type="CDD" id="cd00082">
    <property type="entry name" value="HisKA"/>
    <property type="match status" value="1"/>
</dbReference>
<name>A0A543B3C8_9ACTN</name>
<keyword evidence="6" id="KW-0808">Transferase</keyword>
<dbReference type="OrthoDB" id="3206505at2"/>
<dbReference type="Proteomes" id="UP000317043">
    <property type="component" value="Unassembled WGS sequence"/>
</dbReference>
<dbReference type="InterPro" id="IPR036890">
    <property type="entry name" value="HATPase_C_sf"/>
</dbReference>
<comment type="subcellular location">
    <subcellularLocation>
        <location evidence="2">Cell membrane</location>
        <topology evidence="2">Multi-pass membrane protein</topology>
    </subcellularLocation>
</comment>
<dbReference type="PANTHER" id="PTHR44936">
    <property type="entry name" value="SENSOR PROTEIN CREC"/>
    <property type="match status" value="1"/>
</dbReference>
<dbReference type="GO" id="GO:0000155">
    <property type="term" value="F:phosphorelay sensor kinase activity"/>
    <property type="evidence" value="ECO:0007669"/>
    <property type="project" value="InterPro"/>
</dbReference>
<dbReference type="InParanoid" id="A0A543B3C8"/>